<dbReference type="AlphaFoldDB" id="A0A5P2DLU1"/>
<feature type="chain" id="PRO_5025072750" evidence="2">
    <location>
        <begin position="27"/>
        <end position="116"/>
    </location>
</feature>
<reference evidence="3 4" key="1">
    <citation type="submission" date="2018-05" db="EMBL/GenBank/DDBJ databases">
        <title>Streptomyces venezuelae.</title>
        <authorList>
            <person name="Kim W."/>
            <person name="Lee N."/>
            <person name="Cho B.-K."/>
        </authorList>
    </citation>
    <scope>NUCLEOTIDE SEQUENCE [LARGE SCALE GENOMIC DNA]</scope>
    <source>
        <strain evidence="3 4">ATCC 21018</strain>
    </source>
</reference>
<sequence>MRLRHAAVAAFGAFTLLLTVPASASAATGEFQYTVSGLDGRPMRVVLEDPVGEECITLPEVADPGASSPAHSPRNRTDATATVFTEPGCEGDHFTLRPRTGYGSERLTLRSVVFSH</sequence>
<protein>
    <submittedName>
        <fullName evidence="3">Uncharacterized protein</fullName>
    </submittedName>
</protein>
<proteinExistence type="predicted"/>
<dbReference type="RefSeq" id="WP_150256675.1">
    <property type="nucleotide sequence ID" value="NZ_CP029189.1"/>
</dbReference>
<evidence type="ECO:0000313" key="4">
    <source>
        <dbReference type="Proteomes" id="UP000324101"/>
    </source>
</evidence>
<dbReference type="Proteomes" id="UP000324101">
    <property type="component" value="Chromosome"/>
</dbReference>
<dbReference type="OrthoDB" id="3542365at2"/>
<organism evidence="3 4">
    <name type="scientific">Streptomyces venezuelae</name>
    <dbReference type="NCBI Taxonomy" id="54571"/>
    <lineage>
        <taxon>Bacteria</taxon>
        <taxon>Bacillati</taxon>
        <taxon>Actinomycetota</taxon>
        <taxon>Actinomycetes</taxon>
        <taxon>Kitasatosporales</taxon>
        <taxon>Streptomycetaceae</taxon>
        <taxon>Streptomyces</taxon>
    </lineage>
</organism>
<dbReference type="EMBL" id="CP029189">
    <property type="protein sequence ID" value="QES53889.1"/>
    <property type="molecule type" value="Genomic_DNA"/>
</dbReference>
<name>A0A5P2DLU1_STRVZ</name>
<accession>A0A5P2DLU1</accession>
<gene>
    <name evidence="3" type="ORF">DEJ51_06195</name>
</gene>
<evidence type="ECO:0000256" key="2">
    <source>
        <dbReference type="SAM" id="SignalP"/>
    </source>
</evidence>
<feature type="signal peptide" evidence="2">
    <location>
        <begin position="1"/>
        <end position="26"/>
    </location>
</feature>
<evidence type="ECO:0000313" key="3">
    <source>
        <dbReference type="EMBL" id="QES53889.1"/>
    </source>
</evidence>
<keyword evidence="2" id="KW-0732">Signal</keyword>
<feature type="region of interest" description="Disordered" evidence="1">
    <location>
        <begin position="60"/>
        <end position="79"/>
    </location>
</feature>
<evidence type="ECO:0000256" key="1">
    <source>
        <dbReference type="SAM" id="MobiDB-lite"/>
    </source>
</evidence>